<dbReference type="NCBIfam" id="TIGR02108">
    <property type="entry name" value="PQQ_syn_pqqB"/>
    <property type="match status" value="1"/>
</dbReference>
<dbReference type="GO" id="GO:0018189">
    <property type="term" value="P:pyrroloquinoline quinone biosynthetic process"/>
    <property type="evidence" value="ECO:0007669"/>
    <property type="project" value="UniProtKB-UniRule"/>
</dbReference>
<dbReference type="CDD" id="cd16274">
    <property type="entry name" value="PQQB-like_MBL-fold"/>
    <property type="match status" value="1"/>
</dbReference>
<dbReference type="AlphaFoldDB" id="A0A841TVB1"/>
<evidence type="ECO:0000259" key="10">
    <source>
        <dbReference type="Pfam" id="PF12706"/>
    </source>
</evidence>
<evidence type="ECO:0000256" key="5">
    <source>
        <dbReference type="ARBA" id="ARBA00022905"/>
    </source>
</evidence>
<dbReference type="EMBL" id="JACJVR010000019">
    <property type="protein sequence ID" value="MBB6690892.1"/>
    <property type="molecule type" value="Genomic_DNA"/>
</dbReference>
<evidence type="ECO:0000256" key="6">
    <source>
        <dbReference type="ARBA" id="ARBA00034221"/>
    </source>
</evidence>
<proteinExistence type="inferred from homology"/>
<dbReference type="HAMAP" id="MF_00653">
    <property type="entry name" value="PQQ_syn_PqqB"/>
    <property type="match status" value="1"/>
</dbReference>
<comment type="function">
    <text evidence="9">May be involved in the transport of PQQ or its precursor to the periplasm.</text>
</comment>
<keyword evidence="4 9" id="KW-0813">Transport</keyword>
<comment type="similarity">
    <text evidence="2 9">Belongs to the PqqB family.</text>
</comment>
<evidence type="ECO:0000256" key="7">
    <source>
        <dbReference type="ARBA" id="ARBA00034301"/>
    </source>
</evidence>
<dbReference type="PANTHER" id="PTHR42663:SF7">
    <property type="entry name" value="COENZYME PQQ SYNTHESIS PROTEIN B"/>
    <property type="match status" value="1"/>
</dbReference>
<evidence type="ECO:0000256" key="9">
    <source>
        <dbReference type="HAMAP-Rule" id="MF_00653"/>
    </source>
</evidence>
<evidence type="ECO:0000256" key="4">
    <source>
        <dbReference type="ARBA" id="ARBA00022448"/>
    </source>
</evidence>
<feature type="domain" description="Metallo-beta-lactamase" evidence="10">
    <location>
        <begin position="51"/>
        <end position="267"/>
    </location>
</feature>
<comment type="pathway">
    <text evidence="1 9">Cofactor biosynthesis; pyrroloquinoline quinone biosynthesis.</text>
</comment>
<dbReference type="InterPro" id="IPR036866">
    <property type="entry name" value="RibonucZ/Hydroxyglut_hydro"/>
</dbReference>
<dbReference type="SUPFAM" id="SSF56281">
    <property type="entry name" value="Metallo-hydrolase/oxidoreductase"/>
    <property type="match status" value="1"/>
</dbReference>
<keyword evidence="5 9" id="KW-0884">PQQ biosynthesis</keyword>
<evidence type="ECO:0000256" key="3">
    <source>
        <dbReference type="ARBA" id="ARBA00015084"/>
    </source>
</evidence>
<comment type="catalytic activity">
    <reaction evidence="8">
        <text>3',5'-cyclic UMP + H2O = UMP + H(+)</text>
        <dbReference type="Rhea" id="RHEA:70575"/>
        <dbReference type="ChEBI" id="CHEBI:15377"/>
        <dbReference type="ChEBI" id="CHEBI:15378"/>
        <dbReference type="ChEBI" id="CHEBI:57865"/>
        <dbReference type="ChEBI" id="CHEBI:184387"/>
    </reaction>
    <physiologicalReaction direction="left-to-right" evidence="8">
        <dbReference type="Rhea" id="RHEA:70576"/>
    </physiologicalReaction>
</comment>
<evidence type="ECO:0000256" key="2">
    <source>
        <dbReference type="ARBA" id="ARBA00008481"/>
    </source>
</evidence>
<comment type="caution">
    <text evidence="11">The sequence shown here is derived from an EMBL/GenBank/DDBJ whole genome shotgun (WGS) entry which is preliminary data.</text>
</comment>
<comment type="function">
    <text evidence="7">Counteracts the endogenous Pycsar antiviral defense system. Phosphodiesterase that enables metal-dependent hydrolysis of host cyclic nucleotide Pycsar defense signals such as cCMP and cUMP.</text>
</comment>
<dbReference type="Gene3D" id="3.60.15.10">
    <property type="entry name" value="Ribonuclease Z/Hydroxyacylglutathione hydrolase-like"/>
    <property type="match status" value="1"/>
</dbReference>
<dbReference type="Proteomes" id="UP000553776">
    <property type="component" value="Unassembled WGS sequence"/>
</dbReference>
<accession>A0A841TVB1</accession>
<evidence type="ECO:0000256" key="8">
    <source>
        <dbReference type="ARBA" id="ARBA00048505"/>
    </source>
</evidence>
<dbReference type="InterPro" id="IPR011842">
    <property type="entry name" value="PQQ_synth_PqqB"/>
</dbReference>
<dbReference type="RefSeq" id="WP_185134889.1">
    <property type="nucleotide sequence ID" value="NZ_BORM01000017.1"/>
</dbReference>
<organism evidence="11 12">
    <name type="scientific">Cohnella xylanilytica</name>
    <dbReference type="NCBI Taxonomy" id="557555"/>
    <lineage>
        <taxon>Bacteria</taxon>
        <taxon>Bacillati</taxon>
        <taxon>Bacillota</taxon>
        <taxon>Bacilli</taxon>
        <taxon>Bacillales</taxon>
        <taxon>Paenibacillaceae</taxon>
        <taxon>Cohnella</taxon>
    </lineage>
</organism>
<gene>
    <name evidence="9 11" type="primary">pqqB</name>
    <name evidence="11" type="ORF">H7B90_05690</name>
</gene>
<sequence>MRILVLGTAAGGGFPQWNCGCPTCLLARKGEGAARARTNDSLAVSDDGEAWYLINATPDVCAQIESAPQLHPRSVRGTPIAGVLLTDAELDHTVGLLSLRQGTQLDVYASLPVLEALAGAFPVRRIVEPYADFRWRAAMPRESFPLFGGNLIVVPFSLGRKPPRYASGGREEEEAPWVIGYRIEDARTGGAVVYASGIEEWTEELDRQTANADCVFADGTFWRGDELRGLGVSERTAAEMGHLPIAGPGGSLERLARLPAKRKIYIHVNNTNPILHESSAERRRLEEKGIEIGFDGMELEV</sequence>
<dbReference type="UniPathway" id="UPA00539"/>
<evidence type="ECO:0000313" key="12">
    <source>
        <dbReference type="Proteomes" id="UP000553776"/>
    </source>
</evidence>
<name>A0A841TVB1_9BACL</name>
<evidence type="ECO:0000256" key="1">
    <source>
        <dbReference type="ARBA" id="ARBA00004886"/>
    </source>
</evidence>
<protein>
    <recommendedName>
        <fullName evidence="3 9">Coenzyme PQQ synthesis protein B</fullName>
    </recommendedName>
    <alternativeName>
        <fullName evidence="9">Pyrroloquinoline quinone biosynthesis protein B</fullName>
    </alternativeName>
</protein>
<comment type="catalytic activity">
    <reaction evidence="6">
        <text>3',5'-cyclic CMP + H2O = CMP + H(+)</text>
        <dbReference type="Rhea" id="RHEA:72675"/>
        <dbReference type="ChEBI" id="CHEBI:15377"/>
        <dbReference type="ChEBI" id="CHEBI:15378"/>
        <dbReference type="ChEBI" id="CHEBI:58003"/>
        <dbReference type="ChEBI" id="CHEBI:60377"/>
    </reaction>
    <physiologicalReaction direction="left-to-right" evidence="6">
        <dbReference type="Rhea" id="RHEA:72676"/>
    </physiologicalReaction>
</comment>
<evidence type="ECO:0000313" key="11">
    <source>
        <dbReference type="EMBL" id="MBB6690892.1"/>
    </source>
</evidence>
<dbReference type="InterPro" id="IPR001279">
    <property type="entry name" value="Metallo-B-lactamas"/>
</dbReference>
<reference evidence="11 12" key="1">
    <citation type="submission" date="2020-08" db="EMBL/GenBank/DDBJ databases">
        <title>Cohnella phylogeny.</title>
        <authorList>
            <person name="Dunlap C."/>
        </authorList>
    </citation>
    <scope>NUCLEOTIDE SEQUENCE [LARGE SCALE GENOMIC DNA]</scope>
    <source>
        <strain evidence="11 12">DSM 25239</strain>
    </source>
</reference>
<dbReference type="Pfam" id="PF12706">
    <property type="entry name" value="Lactamase_B_2"/>
    <property type="match status" value="1"/>
</dbReference>
<keyword evidence="12" id="KW-1185">Reference proteome</keyword>
<dbReference type="PANTHER" id="PTHR42663">
    <property type="entry name" value="HYDROLASE C777.06C-RELATED-RELATED"/>
    <property type="match status" value="1"/>
</dbReference>